<dbReference type="Pfam" id="PF03968">
    <property type="entry name" value="LptD_N"/>
    <property type="match status" value="1"/>
</dbReference>
<dbReference type="HAMAP" id="MF_01411">
    <property type="entry name" value="LPS_assembly_LptD"/>
    <property type="match status" value="1"/>
</dbReference>
<comment type="similarity">
    <text evidence="4">Belongs to the LptD family.</text>
</comment>
<dbReference type="InterPro" id="IPR007543">
    <property type="entry name" value="LptD_C"/>
</dbReference>
<evidence type="ECO:0000313" key="8">
    <source>
        <dbReference type="Proteomes" id="UP000282483"/>
    </source>
</evidence>
<dbReference type="EMBL" id="AP018005">
    <property type="protein sequence ID" value="BBB15785.1"/>
    <property type="molecule type" value="Genomic_DNA"/>
</dbReference>
<dbReference type="KEGG" id="rvi:RVIR1_13380"/>
<keyword evidence="1 4" id="KW-0732">Signal</keyword>
<organism evidence="7 8">
    <name type="scientific">Candidatus Rickettsiella viridis</name>
    <dbReference type="NCBI Taxonomy" id="676208"/>
    <lineage>
        <taxon>Bacteria</taxon>
        <taxon>Pseudomonadati</taxon>
        <taxon>Pseudomonadota</taxon>
        <taxon>Gammaproteobacteria</taxon>
        <taxon>Legionellales</taxon>
        <taxon>Coxiellaceae</taxon>
        <taxon>Rickettsiella</taxon>
    </lineage>
</organism>
<dbReference type="RefSeq" id="WP_232019636.1">
    <property type="nucleotide sequence ID" value="NZ_AP018005.1"/>
</dbReference>
<comment type="subunit">
    <text evidence="4">Component of the lipopolysaccharide transport and assembly complex. Interacts with LptE and LptA.</text>
</comment>
<dbReference type="PANTHER" id="PTHR30189">
    <property type="entry name" value="LPS-ASSEMBLY PROTEIN"/>
    <property type="match status" value="1"/>
</dbReference>
<evidence type="ECO:0000259" key="6">
    <source>
        <dbReference type="Pfam" id="PF04453"/>
    </source>
</evidence>
<dbReference type="GO" id="GO:0009279">
    <property type="term" value="C:cell outer membrane"/>
    <property type="evidence" value="ECO:0007669"/>
    <property type="project" value="UniProtKB-SubCell"/>
</dbReference>
<comment type="subcellular location">
    <subcellularLocation>
        <location evidence="4">Cell outer membrane</location>
    </subcellularLocation>
</comment>
<dbReference type="Pfam" id="PF04453">
    <property type="entry name" value="LptD"/>
    <property type="match status" value="1"/>
</dbReference>
<evidence type="ECO:0000256" key="3">
    <source>
        <dbReference type="ARBA" id="ARBA00023237"/>
    </source>
</evidence>
<dbReference type="InterPro" id="IPR005653">
    <property type="entry name" value="OstA-like_N"/>
</dbReference>
<keyword evidence="3 4" id="KW-0998">Cell outer membrane</keyword>
<protein>
    <recommendedName>
        <fullName evidence="4">LPS-assembly protein LptD</fullName>
    </recommendedName>
</protein>
<feature type="domain" description="LptD C-terminal" evidence="6">
    <location>
        <begin position="364"/>
        <end position="769"/>
    </location>
</feature>
<keyword evidence="2 4" id="KW-0472">Membrane</keyword>
<dbReference type="PANTHER" id="PTHR30189:SF1">
    <property type="entry name" value="LPS-ASSEMBLY PROTEIN LPTD"/>
    <property type="match status" value="1"/>
</dbReference>
<reference evidence="7 8" key="1">
    <citation type="submission" date="2017-03" db="EMBL/GenBank/DDBJ databases">
        <title>The genome sequence of Candidatus Rickettsiella viridis.</title>
        <authorList>
            <person name="Nikoh N."/>
            <person name="Tsuchida T."/>
            <person name="Yamaguchi K."/>
            <person name="Maeda T."/>
            <person name="Shigenobu S."/>
            <person name="Fukatsu T."/>
        </authorList>
    </citation>
    <scope>NUCLEOTIDE SEQUENCE [LARGE SCALE GENOMIC DNA]</scope>
    <source>
        <strain evidence="7 8">Ap-RA04</strain>
    </source>
</reference>
<dbReference type="Proteomes" id="UP000282483">
    <property type="component" value="Chromosome"/>
</dbReference>
<evidence type="ECO:0000256" key="2">
    <source>
        <dbReference type="ARBA" id="ARBA00023136"/>
    </source>
</evidence>
<proteinExistence type="inferred from homology"/>
<evidence type="ECO:0000259" key="5">
    <source>
        <dbReference type="Pfam" id="PF03968"/>
    </source>
</evidence>
<dbReference type="GO" id="GO:0015920">
    <property type="term" value="P:lipopolysaccharide transport"/>
    <property type="evidence" value="ECO:0007669"/>
    <property type="project" value="InterPro"/>
</dbReference>
<sequence length="862" mass="97872">MKRNEYNGNTRNSVSDKSVISLRAIACLFIAGGLITPVSAATAESTSVAHELGWIPDKLSICRGSYLDPLHAYAKMSLANFDQAFTHIDAAQSHFSFEGTSTLSGHVVITQPGRVLYADKVYFYRDPVSGKITNMDLRGEIKIHEPNLLIKAKKAHLDIDKQSGSITDIIYRILLRSSTILFGTNEKMPINAWGTASNAEQNYPGLITLYDANYTTCAPTNPVWQLSAKKIILNRDTGRGKAYNTWLDFKGTPIFYSPYIGFPIDDRRQSGFLFPNLNNTTQSGIGIGFPYYWNITTNYDFLFTPTFLTKRGIQLNGELRYLTRKSEGRITATYLPHDRAATKLADQIPFLYPNTNPLIFPRDNRRSLTWQEQRQWSPRWSSFVDFNWVGDDYYVEDFSNPNTIAINQLAQHAEINYSGDIWNFTTRLMRYQTLHPLNQAPVNNPYNSLPEIDLSSSTQSFHGFNYQLSNQLNYFQALNNPGELVPPPQALRLNIQPSISYPILDKSYYIIPRIQLSLTHYNIRNQVPGYKSAIQRTTPLFSIDSGLYFDRQFDWGTHAYQQTLEPRLFYLYVPYRDQNNIPIFDSALIPFSYDNLFLTNRFSGYDRIGDANQISFALTTRLLDQTTGAEKLRASIGEIYYFENRRVGLCSPLQNQLSTAGTLCANPFVVGATSPTAEFSPLAGQLNYNLSSKWSTTADIAWDPSSHEIINAAANVQYHPYPNQLFNINYGRIRFGDVLLTNPPTPPNSSQNDFNRLGFSFATPLKNQWSTVGGWNYNFSHNYSQSFFYGLQYDSCCWAFRAVAGRTFYALNQNSDPIFNNVIYFQWQFKGLSTIGISDITSFLTSNIPGYTDNFQSSANLL</sequence>
<dbReference type="GO" id="GO:0043165">
    <property type="term" value="P:Gram-negative-bacterium-type cell outer membrane assembly"/>
    <property type="evidence" value="ECO:0007669"/>
    <property type="project" value="UniProtKB-UniRule"/>
</dbReference>
<name>A0A2Z5UX87_9COXI</name>
<feature type="domain" description="Organic solvent tolerance-like N-terminal" evidence="5">
    <location>
        <begin position="88"/>
        <end position="162"/>
    </location>
</feature>
<dbReference type="GO" id="GO:1990351">
    <property type="term" value="C:transporter complex"/>
    <property type="evidence" value="ECO:0007669"/>
    <property type="project" value="TreeGrafter"/>
</dbReference>
<comment type="function">
    <text evidence="4">Together with LptE, is involved in the assembly of lipopolysaccharide (LPS) at the surface of the outer membrane.</text>
</comment>
<dbReference type="InterPro" id="IPR050218">
    <property type="entry name" value="LptD"/>
</dbReference>
<dbReference type="InterPro" id="IPR020889">
    <property type="entry name" value="LipoPS_assembly_LptD"/>
</dbReference>
<keyword evidence="8" id="KW-1185">Reference proteome</keyword>
<evidence type="ECO:0000256" key="1">
    <source>
        <dbReference type="ARBA" id="ARBA00022729"/>
    </source>
</evidence>
<accession>A0A2Z5UX87</accession>
<comment type="caution">
    <text evidence="4">Lacks conserved residue(s) required for the propagation of feature annotation.</text>
</comment>
<dbReference type="AlphaFoldDB" id="A0A2Z5UX87"/>
<evidence type="ECO:0000256" key="4">
    <source>
        <dbReference type="HAMAP-Rule" id="MF_01411"/>
    </source>
</evidence>
<evidence type="ECO:0000313" key="7">
    <source>
        <dbReference type="EMBL" id="BBB15785.1"/>
    </source>
</evidence>
<gene>
    <name evidence="4 7" type="primary">lptD</name>
    <name evidence="7" type="ORF">RVIR1_13380</name>
</gene>